<evidence type="ECO:0000313" key="2">
    <source>
        <dbReference type="Proteomes" id="UP000789759"/>
    </source>
</evidence>
<protein>
    <submittedName>
        <fullName evidence="1">17275_t:CDS:1</fullName>
    </submittedName>
</protein>
<accession>A0A9N9DIK9</accession>
<dbReference type="PANTHER" id="PTHR34415">
    <property type="entry name" value="INTEGRASE CATALYTIC DOMAIN-CONTAINING PROTEIN"/>
    <property type="match status" value="1"/>
</dbReference>
<reference evidence="1" key="1">
    <citation type="submission" date="2021-06" db="EMBL/GenBank/DDBJ databases">
        <authorList>
            <person name="Kallberg Y."/>
            <person name="Tangrot J."/>
            <person name="Rosling A."/>
        </authorList>
    </citation>
    <scope>NUCLEOTIDE SEQUENCE</scope>
    <source>
        <strain evidence="1">FL966</strain>
    </source>
</reference>
<dbReference type="Proteomes" id="UP000789759">
    <property type="component" value="Unassembled WGS sequence"/>
</dbReference>
<keyword evidence="2" id="KW-1185">Reference proteome</keyword>
<comment type="caution">
    <text evidence="1">The sequence shown here is derived from an EMBL/GenBank/DDBJ whole genome shotgun (WGS) entry which is preliminary data.</text>
</comment>
<proteinExistence type="predicted"/>
<name>A0A9N9DIK9_9GLOM</name>
<dbReference type="PANTHER" id="PTHR34415:SF1">
    <property type="entry name" value="INTEGRASE CATALYTIC DOMAIN-CONTAINING PROTEIN"/>
    <property type="match status" value="1"/>
</dbReference>
<sequence length="333" mass="39210">MVTIENFDKSFYDSDNESYLEQNDIDNIRPTFSELQLEEFDETDNIICQNVQELQEECRNMSHDDLDIWIKGQLASFAYSELPKQKKKLQELDNLQFMIVLIIDIICLSTYLKLIGISSSCLDQIKAHIKNYGMAKPVHDHAIINDQVKQELNYYIHKYANFYGFPSPVRHMRHDAMSIVLLPINTTYNSIYEKYISTIKFIKSEDYKAMAYTTFLKIWKEVAPDIQFMTKASDLCDTCEQLYAKIRYANNLEIFISLESNGLKEEAIIRNSVYFDPYQYLNIIPLKPLSLKRQTQLFKDIRPYIHNLTKINCALLQINNKNRSKYRVEVSFK</sequence>
<dbReference type="AlphaFoldDB" id="A0A9N9DIK9"/>
<organism evidence="1 2">
    <name type="scientific">Cetraspora pellucida</name>
    <dbReference type="NCBI Taxonomy" id="1433469"/>
    <lineage>
        <taxon>Eukaryota</taxon>
        <taxon>Fungi</taxon>
        <taxon>Fungi incertae sedis</taxon>
        <taxon>Mucoromycota</taxon>
        <taxon>Glomeromycotina</taxon>
        <taxon>Glomeromycetes</taxon>
        <taxon>Diversisporales</taxon>
        <taxon>Gigasporaceae</taxon>
        <taxon>Cetraspora</taxon>
    </lineage>
</organism>
<gene>
    <name evidence="1" type="ORF">CPELLU_LOCUS8657</name>
</gene>
<dbReference type="EMBL" id="CAJVQA010006232">
    <property type="protein sequence ID" value="CAG8636720.1"/>
    <property type="molecule type" value="Genomic_DNA"/>
</dbReference>
<evidence type="ECO:0000313" key="1">
    <source>
        <dbReference type="EMBL" id="CAG8636720.1"/>
    </source>
</evidence>